<name>A0A0R1V0W7_9LACO</name>
<dbReference type="InterPro" id="IPR017439">
    <property type="entry name" value="Amidohydrolase"/>
</dbReference>
<keyword evidence="4" id="KW-0457">Lysine biosynthesis</keyword>
<keyword evidence="2 7" id="KW-0378">Hydrolase</keyword>
<dbReference type="GeneID" id="98309336"/>
<dbReference type="Gene3D" id="3.40.630.10">
    <property type="entry name" value="Zn peptidases"/>
    <property type="match status" value="1"/>
</dbReference>
<dbReference type="InterPro" id="IPR002933">
    <property type="entry name" value="Peptidase_M20"/>
</dbReference>
<feature type="binding site" evidence="5">
    <location>
        <position position="351"/>
    </location>
    <ligand>
        <name>Mn(2+)</name>
        <dbReference type="ChEBI" id="CHEBI:29035"/>
        <label>2</label>
    </ligand>
</feature>
<dbReference type="FunFam" id="3.30.70.360:FF:000001">
    <property type="entry name" value="N-acetyldiaminopimelate deacetylase"/>
    <property type="match status" value="1"/>
</dbReference>
<protein>
    <submittedName>
        <fullName evidence="7">Hippurate hydrolase</fullName>
    </submittedName>
</protein>
<dbReference type="GO" id="GO:0019877">
    <property type="term" value="P:diaminopimelate biosynthetic process"/>
    <property type="evidence" value="ECO:0007669"/>
    <property type="project" value="UniProtKB-KW"/>
</dbReference>
<keyword evidence="3" id="KW-0220">Diaminopimelate biosynthesis</keyword>
<evidence type="ECO:0000256" key="1">
    <source>
        <dbReference type="ARBA" id="ARBA00022605"/>
    </source>
</evidence>
<dbReference type="PANTHER" id="PTHR11014">
    <property type="entry name" value="PEPTIDASE M20 FAMILY MEMBER"/>
    <property type="match status" value="1"/>
</dbReference>
<feature type="binding site" evidence="5">
    <location>
        <position position="100"/>
    </location>
    <ligand>
        <name>Mn(2+)</name>
        <dbReference type="ChEBI" id="CHEBI:29035"/>
        <label>2</label>
    </ligand>
</feature>
<evidence type="ECO:0000259" key="6">
    <source>
        <dbReference type="Pfam" id="PF07687"/>
    </source>
</evidence>
<dbReference type="GO" id="GO:0050118">
    <property type="term" value="F:N-acetyldiaminopimelate deacetylase activity"/>
    <property type="evidence" value="ECO:0007669"/>
    <property type="project" value="UniProtKB-ARBA"/>
</dbReference>
<feature type="binding site" evidence="5">
    <location>
        <position position="102"/>
    </location>
    <ligand>
        <name>Mn(2+)</name>
        <dbReference type="ChEBI" id="CHEBI:29035"/>
        <label>2</label>
    </ligand>
</feature>
<comment type="cofactor">
    <cofactor evidence="5">
        <name>Mn(2+)</name>
        <dbReference type="ChEBI" id="CHEBI:29035"/>
    </cofactor>
    <text evidence="5">The Mn(2+) ion enhances activity.</text>
</comment>
<dbReference type="AlphaFoldDB" id="A0A0R1V0W7"/>
<dbReference type="InterPro" id="IPR036264">
    <property type="entry name" value="Bact_exopeptidase_dim_dom"/>
</dbReference>
<dbReference type="PATRIC" id="fig|1423801.4.peg.2172"/>
<comment type="caution">
    <text evidence="7">The sequence shown here is derived from an EMBL/GenBank/DDBJ whole genome shotgun (WGS) entry which is preliminary data.</text>
</comment>
<sequence>MTHTFVTDKLEKQLISYRHWFHEYPELATQEFKTTKKIKEILQSWNIRLLPTALPTGVFAEIGTGSGPIVALRADLDGLPLQEATGLTFSSKHPHVMHACGHDTHIAALLGGAFLLKQQESRLPGRVRLIFQPAEEDKEGALQVIADGQINGVSSIIGFHNNPNYSTTEFGIRAGVVSGAIDKFKVLLHGVGTHASAPQNGSDPIVALGAQINALQTISSRNTDPFAAVVLSITHVAAGNTWNILPAESFFEGTVRTADPVVRTQVKKRFFEIVKYTAKAYGVTAEIDWYAGDPSVNNDPHLVSVLAKALNNSATIYPQEKRLGSDDFACYQAKIPGVYINIGNNEKISAHNSQFLADDKIVLQGAIFFEKAALSVLADSQQS</sequence>
<dbReference type="OrthoDB" id="9776731at2"/>
<feature type="domain" description="Peptidase M20 dimerisation" evidence="6">
    <location>
        <begin position="184"/>
        <end position="281"/>
    </location>
</feature>
<accession>A0A0R1V0W7</accession>
<reference evidence="7 8" key="1">
    <citation type="journal article" date="2015" name="Genome Announc.">
        <title>Expanding the biotechnology potential of lactobacilli through comparative genomics of 213 strains and associated genera.</title>
        <authorList>
            <person name="Sun Z."/>
            <person name="Harris H.M."/>
            <person name="McCann A."/>
            <person name="Guo C."/>
            <person name="Argimon S."/>
            <person name="Zhang W."/>
            <person name="Yang X."/>
            <person name="Jeffery I.B."/>
            <person name="Cooney J.C."/>
            <person name="Kagawa T.F."/>
            <person name="Liu W."/>
            <person name="Song Y."/>
            <person name="Salvetti E."/>
            <person name="Wrobel A."/>
            <person name="Rasinkangas P."/>
            <person name="Parkhill J."/>
            <person name="Rea M.C."/>
            <person name="O'Sullivan O."/>
            <person name="Ritari J."/>
            <person name="Douillard F.P."/>
            <person name="Paul Ross R."/>
            <person name="Yang R."/>
            <person name="Briner A.E."/>
            <person name="Felis G.E."/>
            <person name="de Vos W.M."/>
            <person name="Barrangou R."/>
            <person name="Klaenhammer T.R."/>
            <person name="Caufield P.W."/>
            <person name="Cui Y."/>
            <person name="Zhang H."/>
            <person name="O'Toole P.W."/>
        </authorList>
    </citation>
    <scope>NUCLEOTIDE SEQUENCE [LARGE SCALE GENOMIC DNA]</scope>
    <source>
        <strain evidence="7 8">DSM 16230</strain>
    </source>
</reference>
<dbReference type="RefSeq" id="WP_056962042.1">
    <property type="nucleotide sequence ID" value="NZ_AZFQ01000055.1"/>
</dbReference>
<dbReference type="PIRSF" id="PIRSF005962">
    <property type="entry name" value="Pept_M20D_amidohydro"/>
    <property type="match status" value="1"/>
</dbReference>
<dbReference type="PANTHER" id="PTHR11014:SF63">
    <property type="entry name" value="METALLOPEPTIDASE, PUTATIVE (AFU_ORTHOLOGUE AFUA_6G09600)-RELATED"/>
    <property type="match status" value="1"/>
</dbReference>
<evidence type="ECO:0000256" key="5">
    <source>
        <dbReference type="PIRSR" id="PIRSR005962-1"/>
    </source>
</evidence>
<dbReference type="Proteomes" id="UP000051166">
    <property type="component" value="Unassembled WGS sequence"/>
</dbReference>
<dbReference type="EMBL" id="AZFQ01000055">
    <property type="protein sequence ID" value="KRL96840.1"/>
    <property type="molecule type" value="Genomic_DNA"/>
</dbReference>
<feature type="binding site" evidence="5">
    <location>
        <position position="160"/>
    </location>
    <ligand>
        <name>Mn(2+)</name>
        <dbReference type="ChEBI" id="CHEBI:29035"/>
        <label>2</label>
    </ligand>
</feature>
<organism evidence="7 8">
    <name type="scientific">Liquorilactobacillus satsumensis DSM 16230 = JCM 12392</name>
    <dbReference type="NCBI Taxonomy" id="1423801"/>
    <lineage>
        <taxon>Bacteria</taxon>
        <taxon>Bacillati</taxon>
        <taxon>Bacillota</taxon>
        <taxon>Bacilli</taxon>
        <taxon>Lactobacillales</taxon>
        <taxon>Lactobacillaceae</taxon>
        <taxon>Liquorilactobacillus</taxon>
    </lineage>
</organism>
<dbReference type="Pfam" id="PF07687">
    <property type="entry name" value="M20_dimer"/>
    <property type="match status" value="1"/>
</dbReference>
<dbReference type="GO" id="GO:0046872">
    <property type="term" value="F:metal ion binding"/>
    <property type="evidence" value="ECO:0007669"/>
    <property type="project" value="UniProtKB-KW"/>
</dbReference>
<evidence type="ECO:0000256" key="4">
    <source>
        <dbReference type="ARBA" id="ARBA00023154"/>
    </source>
</evidence>
<dbReference type="NCBIfam" id="TIGR01891">
    <property type="entry name" value="amidohydrolases"/>
    <property type="match status" value="1"/>
</dbReference>
<evidence type="ECO:0000256" key="2">
    <source>
        <dbReference type="ARBA" id="ARBA00022801"/>
    </source>
</evidence>
<keyword evidence="5" id="KW-0479">Metal-binding</keyword>
<dbReference type="GO" id="GO:0009085">
    <property type="term" value="P:lysine biosynthetic process"/>
    <property type="evidence" value="ECO:0007669"/>
    <property type="project" value="UniProtKB-KW"/>
</dbReference>
<evidence type="ECO:0000313" key="7">
    <source>
        <dbReference type="EMBL" id="KRL96840.1"/>
    </source>
</evidence>
<keyword evidence="1" id="KW-0028">Amino-acid biosynthesis</keyword>
<feature type="binding site" evidence="5">
    <location>
        <position position="136"/>
    </location>
    <ligand>
        <name>Mn(2+)</name>
        <dbReference type="ChEBI" id="CHEBI:29035"/>
        <label>2</label>
    </ligand>
</feature>
<proteinExistence type="predicted"/>
<keyword evidence="5" id="KW-0464">Manganese</keyword>
<dbReference type="InterPro" id="IPR011650">
    <property type="entry name" value="Peptidase_M20_dimer"/>
</dbReference>
<dbReference type="SUPFAM" id="SSF55031">
    <property type="entry name" value="Bacterial exopeptidase dimerisation domain"/>
    <property type="match status" value="1"/>
</dbReference>
<evidence type="ECO:0000313" key="8">
    <source>
        <dbReference type="Proteomes" id="UP000051166"/>
    </source>
</evidence>
<evidence type="ECO:0000256" key="3">
    <source>
        <dbReference type="ARBA" id="ARBA00022915"/>
    </source>
</evidence>
<gene>
    <name evidence="7" type="ORF">FD50_GL002125</name>
</gene>
<keyword evidence="8" id="KW-1185">Reference proteome</keyword>
<dbReference type="Pfam" id="PF01546">
    <property type="entry name" value="Peptidase_M20"/>
    <property type="match status" value="1"/>
</dbReference>
<dbReference type="Gene3D" id="3.30.70.360">
    <property type="match status" value="1"/>
</dbReference>
<dbReference type="SUPFAM" id="SSF53187">
    <property type="entry name" value="Zn-dependent exopeptidases"/>
    <property type="match status" value="1"/>
</dbReference>